<dbReference type="InterPro" id="IPR002893">
    <property type="entry name" value="Znf_MYND"/>
</dbReference>
<feature type="region of interest" description="Disordered" evidence="5">
    <location>
        <begin position="425"/>
        <end position="501"/>
    </location>
</feature>
<keyword evidence="1" id="KW-0479">Metal-binding</keyword>
<feature type="compositionally biased region" description="Gly residues" evidence="5">
    <location>
        <begin position="1074"/>
        <end position="1085"/>
    </location>
</feature>
<dbReference type="SUPFAM" id="SSF144232">
    <property type="entry name" value="HIT/MYND zinc finger-like"/>
    <property type="match status" value="1"/>
</dbReference>
<evidence type="ECO:0000256" key="2">
    <source>
        <dbReference type="ARBA" id="ARBA00022771"/>
    </source>
</evidence>
<name>A0A2K3E6I9_CHLRE</name>
<proteinExistence type="predicted"/>
<feature type="compositionally biased region" description="Low complexity" evidence="5">
    <location>
        <begin position="1086"/>
        <end position="1099"/>
    </location>
</feature>
<feature type="compositionally biased region" description="Low complexity" evidence="5">
    <location>
        <begin position="426"/>
        <end position="460"/>
    </location>
</feature>
<accession>A0A2K3E6I9</accession>
<dbReference type="PROSITE" id="PS50865">
    <property type="entry name" value="ZF_MYND_2"/>
    <property type="match status" value="1"/>
</dbReference>
<dbReference type="InterPro" id="IPR053023">
    <property type="entry name" value="FLAP_modulator"/>
</dbReference>
<feature type="region of interest" description="Disordered" evidence="5">
    <location>
        <begin position="74"/>
        <end position="95"/>
    </location>
</feature>
<keyword evidence="8" id="KW-1185">Reference proteome</keyword>
<evidence type="ECO:0000256" key="4">
    <source>
        <dbReference type="PROSITE-ProRule" id="PRU00134"/>
    </source>
</evidence>
<dbReference type="Gramene" id="PNW88415">
    <property type="protein sequence ID" value="PNW88415"/>
    <property type="gene ID" value="CHLRE_01g028400v5"/>
</dbReference>
<evidence type="ECO:0000313" key="8">
    <source>
        <dbReference type="Proteomes" id="UP000006906"/>
    </source>
</evidence>
<evidence type="ECO:0000256" key="1">
    <source>
        <dbReference type="ARBA" id="ARBA00022723"/>
    </source>
</evidence>
<feature type="domain" description="MYND-type" evidence="6">
    <location>
        <begin position="1331"/>
        <end position="1366"/>
    </location>
</feature>
<evidence type="ECO:0000256" key="3">
    <source>
        <dbReference type="ARBA" id="ARBA00022833"/>
    </source>
</evidence>
<feature type="region of interest" description="Disordered" evidence="5">
    <location>
        <begin position="812"/>
        <end position="841"/>
    </location>
</feature>
<feature type="compositionally biased region" description="Low complexity" evidence="5">
    <location>
        <begin position="82"/>
        <end position="92"/>
    </location>
</feature>
<dbReference type="GO" id="GO:0008270">
    <property type="term" value="F:zinc ion binding"/>
    <property type="evidence" value="ECO:0007669"/>
    <property type="project" value="UniProtKB-KW"/>
</dbReference>
<feature type="compositionally biased region" description="Basic and acidic residues" evidence="5">
    <location>
        <begin position="200"/>
        <end position="211"/>
    </location>
</feature>
<organism evidence="7 8">
    <name type="scientific">Chlamydomonas reinhardtii</name>
    <name type="common">Chlamydomonas smithii</name>
    <dbReference type="NCBI Taxonomy" id="3055"/>
    <lineage>
        <taxon>Eukaryota</taxon>
        <taxon>Viridiplantae</taxon>
        <taxon>Chlorophyta</taxon>
        <taxon>core chlorophytes</taxon>
        <taxon>Chlorophyceae</taxon>
        <taxon>CS clade</taxon>
        <taxon>Chlamydomonadales</taxon>
        <taxon>Chlamydomonadaceae</taxon>
        <taxon>Chlamydomonas</taxon>
    </lineage>
</organism>
<keyword evidence="2 4" id="KW-0863">Zinc-finger</keyword>
<keyword evidence="3" id="KW-0862">Zinc</keyword>
<feature type="region of interest" description="Disordered" evidence="5">
    <location>
        <begin position="1071"/>
        <end position="1099"/>
    </location>
</feature>
<evidence type="ECO:0000259" key="6">
    <source>
        <dbReference type="PROSITE" id="PS50865"/>
    </source>
</evidence>
<evidence type="ECO:0000256" key="5">
    <source>
        <dbReference type="SAM" id="MobiDB-lite"/>
    </source>
</evidence>
<sequence>MPPRQNAAAASRSALLPFASLLASQSNGPELTCSQLEDTLAKLTQHDNAATWKEDQLFVDLVALFGLALRRSAPAPGPPARSGPGPSTSSAPQVPYVTDEARQLYRRIRIRLSKLLLQDILGSRWYENRLRTLLLDLLLRTHVLRCYSSLLGSYAQLLRARPSRRNQEGAHEVVQEVQHLLQATMNAELSWSPTPPVTDGQRRSGALEDGPHPNIPYRLKCGYNHHLNKELAESQLPEAWAVCFLQLAACQTISQVDELTPRVLALLGVRRRDGLSTDTLGATPALQALLSLVVVRGLAAADGGSSYGQAAAAAAAGSEDGDCGPPWTLVRPSAGQIVDVSAVLRNGGELALSVWERMLGLRLGADAADATLRDNVVGPAAAAGVAEDWARGPGSLSRPGLDQLRAQEAEVKRLEAARREVYRSLQAADQTQQQQQQAGGAGPSGQRQQRGAGARPAQGQDRGRGGIAGKTRQGQARGQELGPPEGDAGSSSTTSSHAAPLTPEHRAELELQAAALTAQLRQARRLPAVVPMPETDTKEQLRMGYTCVTLRGAQHALHTGDPALRYGPPGYRVHFTTFAVVLEAFVEEAPGLGDRCYMRPYVVARSMAAQLRARGVVLPAGLEELIEDAPEAIHADDVSWMDNLLGRTCRETAPPQPLPAQLALPPWNDAAAFDVCTRLANAARAEWMQWAAWQSPTSLLMREKYPPDAVRKAKAACRAFDCALTAARLLARSTPPTAQAGRRAAVRRLRQLWRCYCAALEAALGLVLPEGSGERAPAAAQRARLPPDAHNGAVWGWHDALADSPDMFRLLPEEGGRESAGPAASAAGGAGTGSGAGGANNRPGPEAAALLSAGYLRLWTLWERASLVARFKLSLRRIGRARCWAEVLAFGQSDDLLDLLAAAAIRAREAAVAGQAYVSKLREAAAASELPDYDQGLWELRLQSEHQSAVYPLHAAARLLWTLHAVAPLFAAGGIAGGAGGGGSGGMAQAPAAAPGEAQQPHLQQLGLMWSVVAEHILPRVAEGLICTSAYPEPSWSTRAGRTYHTAATALMCCRLVLNALHRAEAGAAAARTGGEGGGSEGSGPGSSSSSSSSSPPGTSTCDDAALWRRLLLCDVDVFALLAAAAAAITRHVRQPVDDREGKAQCSYGGGGGEDEADIDIQRACAELHSTAVLAAAVLPRECVRAAQQGASGCAGPGGAQQPGQYRVPLAVESIAGLFGPDGPCPNPQWQADVRQAFASANAVVAATGSRGELSEEELQAFSSGAQAVLQQQREAQQMQAASALLVPPGRVRSALRQRYPGRRLWLCDNPACEPAVELDASGWPLFPQSCVGAGAWVWCGGCESSLYCSEGCRLAHWQAGHGAVCGFCRGAAGQGV</sequence>
<dbReference type="RefSeq" id="XP_042928512.1">
    <property type="nucleotide sequence ID" value="XM_043058598.1"/>
</dbReference>
<feature type="compositionally biased region" description="Gly residues" evidence="5">
    <location>
        <begin position="828"/>
        <end position="838"/>
    </location>
</feature>
<dbReference type="GeneID" id="5715326"/>
<protein>
    <recommendedName>
        <fullName evidence="6">MYND-type domain-containing protein</fullName>
    </recommendedName>
</protein>
<dbReference type="PANTHER" id="PTHR33975">
    <property type="entry name" value="MYELIN-ASSOCIATED OLIGODENDROCYTE BASIC PROTEIN"/>
    <property type="match status" value="1"/>
</dbReference>
<reference evidence="7 8" key="1">
    <citation type="journal article" date="2007" name="Science">
        <title>The Chlamydomonas genome reveals the evolution of key animal and plant functions.</title>
        <authorList>
            <person name="Merchant S.S."/>
            <person name="Prochnik S.E."/>
            <person name="Vallon O."/>
            <person name="Harris E.H."/>
            <person name="Karpowicz S.J."/>
            <person name="Witman G.B."/>
            <person name="Terry A."/>
            <person name="Salamov A."/>
            <person name="Fritz-Laylin L.K."/>
            <person name="Marechal-Drouard L."/>
            <person name="Marshall W.F."/>
            <person name="Qu L.H."/>
            <person name="Nelson D.R."/>
            <person name="Sanderfoot A.A."/>
            <person name="Spalding M.H."/>
            <person name="Kapitonov V.V."/>
            <person name="Ren Q."/>
            <person name="Ferris P."/>
            <person name="Lindquist E."/>
            <person name="Shapiro H."/>
            <person name="Lucas S.M."/>
            <person name="Grimwood J."/>
            <person name="Schmutz J."/>
            <person name="Cardol P."/>
            <person name="Cerutti H."/>
            <person name="Chanfreau G."/>
            <person name="Chen C.L."/>
            <person name="Cognat V."/>
            <person name="Croft M.T."/>
            <person name="Dent R."/>
            <person name="Dutcher S."/>
            <person name="Fernandez E."/>
            <person name="Fukuzawa H."/>
            <person name="Gonzalez-Ballester D."/>
            <person name="Gonzalez-Halphen D."/>
            <person name="Hallmann A."/>
            <person name="Hanikenne M."/>
            <person name="Hippler M."/>
            <person name="Inwood W."/>
            <person name="Jabbari K."/>
            <person name="Kalanon M."/>
            <person name="Kuras R."/>
            <person name="Lefebvre P.A."/>
            <person name="Lemaire S.D."/>
            <person name="Lobanov A.V."/>
            <person name="Lohr M."/>
            <person name="Manuell A."/>
            <person name="Meier I."/>
            <person name="Mets L."/>
            <person name="Mittag M."/>
            <person name="Mittelmeier T."/>
            <person name="Moroney J.V."/>
            <person name="Moseley J."/>
            <person name="Napoli C."/>
            <person name="Nedelcu A.M."/>
            <person name="Niyogi K."/>
            <person name="Novoselov S.V."/>
            <person name="Paulsen I.T."/>
            <person name="Pazour G."/>
            <person name="Purton S."/>
            <person name="Ral J.P."/>
            <person name="Riano-Pachon D.M."/>
            <person name="Riekhof W."/>
            <person name="Rymarquis L."/>
            <person name="Schroda M."/>
            <person name="Stern D."/>
            <person name="Umen J."/>
            <person name="Willows R."/>
            <person name="Wilson N."/>
            <person name="Zimmer S.L."/>
            <person name="Allmer J."/>
            <person name="Balk J."/>
            <person name="Bisova K."/>
            <person name="Chen C.J."/>
            <person name="Elias M."/>
            <person name="Gendler K."/>
            <person name="Hauser C."/>
            <person name="Lamb M.R."/>
            <person name="Ledford H."/>
            <person name="Long J.C."/>
            <person name="Minagawa J."/>
            <person name="Page M.D."/>
            <person name="Pan J."/>
            <person name="Pootakham W."/>
            <person name="Roje S."/>
            <person name="Rose A."/>
            <person name="Stahlberg E."/>
            <person name="Terauchi A.M."/>
            <person name="Yang P."/>
            <person name="Ball S."/>
            <person name="Bowler C."/>
            <person name="Dieckmann C.L."/>
            <person name="Gladyshev V.N."/>
            <person name="Green P."/>
            <person name="Jorgensen R."/>
            <person name="Mayfield S."/>
            <person name="Mueller-Roeber B."/>
            <person name="Rajamani S."/>
            <person name="Sayre R.T."/>
            <person name="Brokstein P."/>
            <person name="Dubchak I."/>
            <person name="Goodstein D."/>
            <person name="Hornick L."/>
            <person name="Huang Y.W."/>
            <person name="Jhaveri J."/>
            <person name="Luo Y."/>
            <person name="Martinez D."/>
            <person name="Ngau W.C."/>
            <person name="Otillar B."/>
            <person name="Poliakov A."/>
            <person name="Porter A."/>
            <person name="Szajkowski L."/>
            <person name="Werner G."/>
            <person name="Zhou K."/>
            <person name="Grigoriev I.V."/>
            <person name="Rokhsar D.S."/>
            <person name="Grossman A.R."/>
        </authorList>
    </citation>
    <scope>NUCLEOTIDE SEQUENCE [LARGE SCALE GENOMIC DNA]</scope>
    <source>
        <strain evidence="8">CC-503</strain>
    </source>
</reference>
<dbReference type="Proteomes" id="UP000006906">
    <property type="component" value="Chromosome 1"/>
</dbReference>
<dbReference type="KEGG" id="cre:CHLRE_01g028400v5"/>
<feature type="region of interest" description="Disordered" evidence="5">
    <location>
        <begin position="190"/>
        <end position="211"/>
    </location>
</feature>
<dbReference type="EMBL" id="CM008962">
    <property type="protein sequence ID" value="PNW88415.1"/>
    <property type="molecule type" value="Genomic_DNA"/>
</dbReference>
<dbReference type="PANTHER" id="PTHR33975:SF2">
    <property type="entry name" value="MYELIN-ASSOCIATED OLIGODENDROCYTE BASIC PROTEIN"/>
    <property type="match status" value="1"/>
</dbReference>
<dbReference type="InParanoid" id="A0A2K3E6I9"/>
<evidence type="ECO:0000313" key="7">
    <source>
        <dbReference type="EMBL" id="PNW88415.1"/>
    </source>
</evidence>
<gene>
    <name evidence="7" type="ORF">CHLRE_01g028400v5</name>
</gene>
<dbReference type="OrthoDB" id="557811at2759"/>